<evidence type="ECO:0000313" key="13">
    <source>
        <dbReference type="EMBL" id="AXV07004.1"/>
    </source>
</evidence>
<feature type="binding site" evidence="9">
    <location>
        <position position="657"/>
    </location>
    <ligand>
        <name>ATP</name>
        <dbReference type="ChEBI" id="CHEBI:30616"/>
    </ligand>
</feature>
<evidence type="ECO:0000256" key="1">
    <source>
        <dbReference type="ARBA" id="ARBA00005594"/>
    </source>
</evidence>
<evidence type="ECO:0000256" key="2">
    <source>
        <dbReference type="ARBA" id="ARBA00022490"/>
    </source>
</evidence>
<feature type="domain" description="Methionyl/Valyl/Leucyl/Isoleucyl-tRNA synthetase anticodon-binding" evidence="11">
    <location>
        <begin position="734"/>
        <end position="849"/>
    </location>
</feature>
<dbReference type="GO" id="GO:0002161">
    <property type="term" value="F:aminoacyl-tRNA deacylase activity"/>
    <property type="evidence" value="ECO:0007669"/>
    <property type="project" value="InterPro"/>
</dbReference>
<dbReference type="HAMAP" id="MF_00049_B">
    <property type="entry name" value="Leu_tRNA_synth_B"/>
    <property type="match status" value="1"/>
</dbReference>
<proteinExistence type="inferred from homology"/>
<keyword evidence="2 9" id="KW-0963">Cytoplasm</keyword>
<dbReference type="InterPro" id="IPR014729">
    <property type="entry name" value="Rossmann-like_a/b/a_fold"/>
</dbReference>
<evidence type="ECO:0000256" key="8">
    <source>
        <dbReference type="ARBA" id="ARBA00047469"/>
    </source>
</evidence>
<evidence type="ECO:0000313" key="14">
    <source>
        <dbReference type="Proteomes" id="UP000264006"/>
    </source>
</evidence>
<evidence type="ECO:0000256" key="3">
    <source>
        <dbReference type="ARBA" id="ARBA00022598"/>
    </source>
</evidence>
<dbReference type="InterPro" id="IPR009008">
    <property type="entry name" value="Val/Leu/Ile-tRNA-synth_edit"/>
</dbReference>
<dbReference type="RefSeq" id="WP_114591567.1">
    <property type="nucleotide sequence ID" value="NZ_CP031165.1"/>
</dbReference>
<dbReference type="SUPFAM" id="SSF52374">
    <property type="entry name" value="Nucleotidylyl transferase"/>
    <property type="match status" value="1"/>
</dbReference>
<dbReference type="CDD" id="cd07958">
    <property type="entry name" value="Anticodon_Ia_Leu_BEm"/>
    <property type="match status" value="1"/>
</dbReference>
<evidence type="ECO:0000256" key="7">
    <source>
        <dbReference type="ARBA" id="ARBA00023146"/>
    </source>
</evidence>
<evidence type="ECO:0000256" key="5">
    <source>
        <dbReference type="ARBA" id="ARBA00022840"/>
    </source>
</evidence>
<keyword evidence="5 9" id="KW-0067">ATP-binding</keyword>
<dbReference type="InterPro" id="IPR013155">
    <property type="entry name" value="M/V/L/I-tRNA-synth_anticd-bd"/>
</dbReference>
<feature type="domain" description="Leucyl-tRNA synthetase editing" evidence="12">
    <location>
        <begin position="237"/>
        <end position="423"/>
    </location>
</feature>
<dbReference type="Pfam" id="PF13603">
    <property type="entry name" value="tRNA-synt_1_2"/>
    <property type="match status" value="1"/>
</dbReference>
<evidence type="ECO:0000256" key="6">
    <source>
        <dbReference type="ARBA" id="ARBA00022917"/>
    </source>
</evidence>
<dbReference type="GO" id="GO:0005829">
    <property type="term" value="C:cytosol"/>
    <property type="evidence" value="ECO:0007669"/>
    <property type="project" value="TreeGrafter"/>
</dbReference>
<dbReference type="Pfam" id="PF08264">
    <property type="entry name" value="Anticodon_1"/>
    <property type="match status" value="1"/>
</dbReference>
<feature type="short sequence motif" description="'KMSKS' region" evidence="9">
    <location>
        <begin position="654"/>
        <end position="658"/>
    </location>
</feature>
<dbReference type="AlphaFoldDB" id="A0A346XXQ7"/>
<dbReference type="InterPro" id="IPR002302">
    <property type="entry name" value="Leu-tRNA-ligase"/>
</dbReference>
<keyword evidence="7 9" id="KW-0030">Aminoacyl-tRNA synthetase</keyword>
<dbReference type="Proteomes" id="UP000264006">
    <property type="component" value="Chromosome"/>
</dbReference>
<evidence type="ECO:0000256" key="9">
    <source>
        <dbReference type="HAMAP-Rule" id="MF_00049"/>
    </source>
</evidence>
<name>A0A346XXQ7_9ACTN</name>
<comment type="similarity">
    <text evidence="1 9">Belongs to the class-I aminoacyl-tRNA synthetase family.</text>
</comment>
<comment type="subcellular location">
    <subcellularLocation>
        <location evidence="9">Cytoplasm</location>
    </subcellularLocation>
</comment>
<reference evidence="13 14" key="1">
    <citation type="submission" date="2018-09" db="EMBL/GenBank/DDBJ databases">
        <title>Complete genome sequence of Euzebya sp. DY32-46 isolated from seawater of Pacific Ocean.</title>
        <authorList>
            <person name="Xu L."/>
            <person name="Wu Y.-H."/>
            <person name="Xu X.-W."/>
        </authorList>
    </citation>
    <scope>NUCLEOTIDE SEQUENCE [LARGE SCALE GENOMIC DNA]</scope>
    <source>
        <strain evidence="13 14">DY32-46</strain>
    </source>
</reference>
<gene>
    <name evidence="9" type="primary">leuS</name>
    <name evidence="13" type="ORF">DVS28_a2322</name>
</gene>
<dbReference type="NCBIfam" id="TIGR00396">
    <property type="entry name" value="leuS_bact"/>
    <property type="match status" value="1"/>
</dbReference>
<dbReference type="PANTHER" id="PTHR43740">
    <property type="entry name" value="LEUCYL-TRNA SYNTHETASE"/>
    <property type="match status" value="1"/>
</dbReference>
<dbReference type="Pfam" id="PF00133">
    <property type="entry name" value="tRNA-synt_1"/>
    <property type="match status" value="1"/>
</dbReference>
<dbReference type="EC" id="6.1.1.4" evidence="9"/>
<dbReference type="GO" id="GO:0005524">
    <property type="term" value="F:ATP binding"/>
    <property type="evidence" value="ECO:0007669"/>
    <property type="project" value="UniProtKB-UniRule"/>
</dbReference>
<dbReference type="InterPro" id="IPR002300">
    <property type="entry name" value="aa-tRNA-synth_Ia"/>
</dbReference>
<comment type="catalytic activity">
    <reaction evidence="8 9">
        <text>tRNA(Leu) + L-leucine + ATP = L-leucyl-tRNA(Leu) + AMP + diphosphate</text>
        <dbReference type="Rhea" id="RHEA:11688"/>
        <dbReference type="Rhea" id="RHEA-COMP:9613"/>
        <dbReference type="Rhea" id="RHEA-COMP:9622"/>
        <dbReference type="ChEBI" id="CHEBI:30616"/>
        <dbReference type="ChEBI" id="CHEBI:33019"/>
        <dbReference type="ChEBI" id="CHEBI:57427"/>
        <dbReference type="ChEBI" id="CHEBI:78442"/>
        <dbReference type="ChEBI" id="CHEBI:78494"/>
        <dbReference type="ChEBI" id="CHEBI:456215"/>
        <dbReference type="EC" id="6.1.1.4"/>
    </reaction>
</comment>
<accession>A0A346XXQ7</accession>
<keyword evidence="3 9" id="KW-0436">Ligase</keyword>
<feature type="domain" description="Aminoacyl-tRNA synthetase class Ia" evidence="10">
    <location>
        <begin position="23"/>
        <end position="216"/>
    </location>
</feature>
<dbReference type="InterPro" id="IPR009080">
    <property type="entry name" value="tRNAsynth_Ia_anticodon-bd"/>
</dbReference>
<keyword evidence="14" id="KW-1185">Reference proteome</keyword>
<dbReference type="KEGG" id="euz:DVS28_a2322"/>
<dbReference type="SUPFAM" id="SSF50677">
    <property type="entry name" value="ValRS/IleRS/LeuRS editing domain"/>
    <property type="match status" value="1"/>
</dbReference>
<dbReference type="GO" id="GO:0006429">
    <property type="term" value="P:leucyl-tRNA aminoacylation"/>
    <property type="evidence" value="ECO:0007669"/>
    <property type="project" value="UniProtKB-UniRule"/>
</dbReference>
<dbReference type="FunFam" id="1.10.730.10:FF:000011">
    <property type="entry name" value="Leucine--tRNA ligase chloroplastic/mitochondrial"/>
    <property type="match status" value="1"/>
</dbReference>
<keyword evidence="6 9" id="KW-0648">Protein biosynthesis</keyword>
<dbReference type="FunFam" id="3.40.50.620:FF:000056">
    <property type="entry name" value="Leucine--tRNA ligase"/>
    <property type="match status" value="1"/>
</dbReference>
<dbReference type="SUPFAM" id="SSF47323">
    <property type="entry name" value="Anticodon-binding domain of a subclass of class I aminoacyl-tRNA synthetases"/>
    <property type="match status" value="1"/>
</dbReference>
<dbReference type="FunFam" id="3.40.50.620:FF:000060">
    <property type="entry name" value="Leucine--tRNA ligase"/>
    <property type="match status" value="1"/>
</dbReference>
<organism evidence="13 14">
    <name type="scientific">Euzebya pacifica</name>
    <dbReference type="NCBI Taxonomy" id="1608957"/>
    <lineage>
        <taxon>Bacteria</taxon>
        <taxon>Bacillati</taxon>
        <taxon>Actinomycetota</taxon>
        <taxon>Nitriliruptoria</taxon>
        <taxon>Euzebyales</taxon>
    </lineage>
</organism>
<evidence type="ECO:0000256" key="4">
    <source>
        <dbReference type="ARBA" id="ARBA00022741"/>
    </source>
</evidence>
<dbReference type="GO" id="GO:0004823">
    <property type="term" value="F:leucine-tRNA ligase activity"/>
    <property type="evidence" value="ECO:0007669"/>
    <property type="project" value="UniProtKB-UniRule"/>
</dbReference>
<sequence>MSSDTNGAPRSHAYDPATIEPRWQAYWAEHETFKAVEDPSREKFYALGMFPYPSGSGLHVGHPESYTAVDLVARYKRMKGFSVLNPMGFDSFGLPAERAAQRDGIHPAVITDERIEYFRTQLRRLGFAYDWSREVVSSHADYYRWTQYIFLKLYEKGLAYLDEVPVWWCEAQGTVLSNEEVVDNRYVETGDPVVRRNMKQWMLRITEYAQELLDDLDQPLPDGQELDWPEGVLEMQRQWIGRSEGAEVTFVIDGTDEDFVVYTTRPDTLFGATYCVLAPEHPLVARITTDAQRAEVEAYVEKAISRSELDRQMGDAKDKTGVDTGARATNPVNGEAVPIWVADYVLSSYGTGAIMAVPAHDERDHAFARKFDLPIVPTYTLPDGHDIQAEAYVASAGETVINSGEFDGMALEDCKAALIDWLEAEGKGERKVNFKLRDWLFSRQRYWGEPFPILHILDDEGNPTGEIVPVPVEDLPVELPHVDEYKPTATGEPPLARATDWLYTTAPDGRPAMRETNTMPQWAGSCWYYLRYTDADNTELPFSQENVRYWGDVDLYIGGVEHAVLHLLYARFWHKVLFDIGLVPTREPFTRLANQGMILANSYRRTTGKYVHPDDVEQRPGQTVTMTSAHTQEEVRTDWFVTGTDTPVEQKSGKMGKSLNNSVDPLEIIERFGADTLRLYEMFMGPLDQTKVWNTSGCEGIHRFLSRTWRLFVDTSDAETAGQLRPMPEETPREARKALHTAIKEATTGIEELKVNTPIAKMMELVNTCSGKPMAKADMEAFALILSPYAPHLAEELWSLMGHDESLANEPWPEWDESALVEDTITIAVQVQGKLRGTVEVPNGADKDTVLAAARAEVAAQLDGKVIRKEIVVPGRLVNFVVG</sequence>
<dbReference type="PRINTS" id="PR00985">
    <property type="entry name" value="TRNASYNTHLEU"/>
</dbReference>
<keyword evidence="4 9" id="KW-0547">Nucleotide-binding</keyword>
<evidence type="ECO:0000259" key="11">
    <source>
        <dbReference type="Pfam" id="PF08264"/>
    </source>
</evidence>
<dbReference type="InterPro" id="IPR025709">
    <property type="entry name" value="Leu_tRNA-synth_edit"/>
</dbReference>
<dbReference type="Gene3D" id="3.40.50.620">
    <property type="entry name" value="HUPs"/>
    <property type="match status" value="2"/>
</dbReference>
<comment type="caution">
    <text evidence="9">Lacks conserved residue(s) required for the propagation of feature annotation.</text>
</comment>
<evidence type="ECO:0000259" key="10">
    <source>
        <dbReference type="Pfam" id="PF00133"/>
    </source>
</evidence>
<protein>
    <recommendedName>
        <fullName evidence="9">Leucine--tRNA ligase</fullName>
        <ecNumber evidence="9">6.1.1.4</ecNumber>
    </recommendedName>
    <alternativeName>
        <fullName evidence="9">Leucyl-tRNA synthetase</fullName>
        <shortName evidence="9">LeuRS</shortName>
    </alternativeName>
</protein>
<dbReference type="CDD" id="cd00812">
    <property type="entry name" value="LeuRS_core"/>
    <property type="match status" value="1"/>
</dbReference>
<dbReference type="OrthoDB" id="9810365at2"/>
<evidence type="ECO:0000259" key="12">
    <source>
        <dbReference type="Pfam" id="PF13603"/>
    </source>
</evidence>
<dbReference type="Gene3D" id="1.10.730.10">
    <property type="entry name" value="Isoleucyl-tRNA Synthetase, Domain 1"/>
    <property type="match status" value="1"/>
</dbReference>
<dbReference type="PANTHER" id="PTHR43740:SF2">
    <property type="entry name" value="LEUCINE--TRNA LIGASE, MITOCHONDRIAL"/>
    <property type="match status" value="1"/>
</dbReference>
<dbReference type="EMBL" id="CP031165">
    <property type="protein sequence ID" value="AXV07004.1"/>
    <property type="molecule type" value="Genomic_DNA"/>
</dbReference>